<dbReference type="Pfam" id="PF01170">
    <property type="entry name" value="UPF0020"/>
    <property type="match status" value="1"/>
</dbReference>
<evidence type="ECO:0000256" key="1">
    <source>
        <dbReference type="ARBA" id="ARBA00004496"/>
    </source>
</evidence>
<evidence type="ECO:0000256" key="5">
    <source>
        <dbReference type="ARBA" id="ARBA00022691"/>
    </source>
</evidence>
<name>A0A1H6HSN2_9EURY</name>
<proteinExistence type="predicted"/>
<evidence type="ECO:0000313" key="10">
    <source>
        <dbReference type="Proteomes" id="UP000199215"/>
    </source>
</evidence>
<keyword evidence="2" id="KW-0963">Cytoplasm</keyword>
<evidence type="ECO:0000256" key="7">
    <source>
        <dbReference type="SAM" id="MobiDB-lite"/>
    </source>
</evidence>
<dbReference type="STRING" id="1267564.SAMN05192561_101143"/>
<keyword evidence="3 9" id="KW-0489">Methyltransferase</keyword>
<dbReference type="GO" id="GO:0030488">
    <property type="term" value="P:tRNA methylation"/>
    <property type="evidence" value="ECO:0007669"/>
    <property type="project" value="TreeGrafter"/>
</dbReference>
<evidence type="ECO:0000256" key="3">
    <source>
        <dbReference type="ARBA" id="ARBA00022603"/>
    </source>
</evidence>
<evidence type="ECO:0000256" key="6">
    <source>
        <dbReference type="ARBA" id="ARBA00022694"/>
    </source>
</evidence>
<gene>
    <name evidence="9" type="ORF">SAMN05192561_101143</name>
</gene>
<evidence type="ECO:0000256" key="2">
    <source>
        <dbReference type="ARBA" id="ARBA00022490"/>
    </source>
</evidence>
<evidence type="ECO:0000313" key="9">
    <source>
        <dbReference type="EMBL" id="SEH37164.1"/>
    </source>
</evidence>
<dbReference type="PANTHER" id="PTHR14911">
    <property type="entry name" value="THUMP DOMAIN-CONTAINING"/>
    <property type="match status" value="1"/>
</dbReference>
<dbReference type="PROSITE" id="PS01261">
    <property type="entry name" value="UPF0020"/>
    <property type="match status" value="1"/>
</dbReference>
<dbReference type="SUPFAM" id="SSF53335">
    <property type="entry name" value="S-adenosyl-L-methionine-dependent methyltransferases"/>
    <property type="match status" value="1"/>
</dbReference>
<dbReference type="AlphaFoldDB" id="A0A1H6HSN2"/>
<dbReference type="PANTHER" id="PTHR14911:SF21">
    <property type="entry name" value="N2-METHYLGUANOSINE TRNA METHYLTRANSFERASE"/>
    <property type="match status" value="1"/>
</dbReference>
<dbReference type="GO" id="GO:0016423">
    <property type="term" value="F:tRNA (guanine) methyltransferase activity"/>
    <property type="evidence" value="ECO:0007669"/>
    <property type="project" value="TreeGrafter"/>
</dbReference>
<dbReference type="GO" id="GO:0005737">
    <property type="term" value="C:cytoplasm"/>
    <property type="evidence" value="ECO:0007669"/>
    <property type="project" value="UniProtKB-SubCell"/>
</dbReference>
<dbReference type="Gene3D" id="3.40.50.150">
    <property type="entry name" value="Vaccinia Virus protein VP39"/>
    <property type="match status" value="1"/>
</dbReference>
<dbReference type="InterPro" id="IPR029063">
    <property type="entry name" value="SAM-dependent_MTases_sf"/>
</dbReference>
<sequence length="436" mass="45769">MTPNIERSVTNTRSVLSNESVEDVETGRLVTESWSGTADERDGTGDGGGEQPPPTAILIACATGSGLVYWLELAGEEDAFATYEAGCLVPGVELLAPGIARAGRVGDGVARLAYTRAAHEAIGRTDATIASAVAALRATSIDRTGSVAVRARDVRGTAEISTERAERDLGQVLVDRGFDVDLDDPDHVLRALFAAGDRADHRAVEGADGEAADVCVLGWRTVVADRDFARKPTDRPFFQPGSMAPVDARAYVNIARAGPGGTLLDPMCGTGGIPLEAGAVGARVVAADAQAKMVRGTRRNLEALSAGSVAEPTDADGDAEAGWSVLRGDATRLPIVDDGVDCVVFDAPYGRQSKIERHELADLVTGALTEANRTSDRTVLIADRDWRSAAIDAGWNVTARFSRRVHRSLTRHVLVLTDGPVGAAETAIDPPTKASR</sequence>
<accession>A0A1H6HSN2</accession>
<keyword evidence="6" id="KW-0819">tRNA processing</keyword>
<dbReference type="InterPro" id="IPR000241">
    <property type="entry name" value="RlmKL-like_Mtase"/>
</dbReference>
<protein>
    <submittedName>
        <fullName evidence="9">N2-methylguanosine tRNA methyltransferase</fullName>
    </submittedName>
</protein>
<feature type="region of interest" description="Disordered" evidence="7">
    <location>
        <begin position="1"/>
        <end position="54"/>
    </location>
</feature>
<feature type="compositionally biased region" description="Polar residues" evidence="7">
    <location>
        <begin position="1"/>
        <end position="19"/>
    </location>
</feature>
<dbReference type="Proteomes" id="UP000199215">
    <property type="component" value="Unassembled WGS sequence"/>
</dbReference>
<evidence type="ECO:0000259" key="8">
    <source>
        <dbReference type="Pfam" id="PF01170"/>
    </source>
</evidence>
<dbReference type="EMBL" id="FNWU01000001">
    <property type="protein sequence ID" value="SEH37164.1"/>
    <property type="molecule type" value="Genomic_DNA"/>
</dbReference>
<keyword evidence="5" id="KW-0949">S-adenosyl-L-methionine</keyword>
<reference evidence="9 10" key="1">
    <citation type="submission" date="2016-10" db="EMBL/GenBank/DDBJ databases">
        <authorList>
            <person name="de Groot N.N."/>
        </authorList>
    </citation>
    <scope>NUCLEOTIDE SEQUENCE [LARGE SCALE GENOMIC DNA]</scope>
    <source>
        <strain evidence="9 10">IBRC-M10418</strain>
    </source>
</reference>
<dbReference type="InterPro" id="IPR053943">
    <property type="entry name" value="RlmKL-like_Mtase_CS"/>
</dbReference>
<keyword evidence="4 9" id="KW-0808">Transferase</keyword>
<keyword evidence="10" id="KW-1185">Reference proteome</keyword>
<feature type="domain" description="Ribosomal RNA large subunit methyltransferase K/L-like methyltransferase" evidence="8">
    <location>
        <begin position="234"/>
        <end position="410"/>
    </location>
</feature>
<comment type="subcellular location">
    <subcellularLocation>
        <location evidence="1">Cytoplasm</location>
    </subcellularLocation>
</comment>
<organism evidence="9 10">
    <name type="scientific">Halopenitus malekzadehii</name>
    <dbReference type="NCBI Taxonomy" id="1267564"/>
    <lineage>
        <taxon>Archaea</taxon>
        <taxon>Methanobacteriati</taxon>
        <taxon>Methanobacteriota</taxon>
        <taxon>Stenosarchaea group</taxon>
        <taxon>Halobacteria</taxon>
        <taxon>Halobacteriales</taxon>
        <taxon>Haloferacaceae</taxon>
        <taxon>Halopenitus</taxon>
    </lineage>
</organism>
<evidence type="ECO:0000256" key="4">
    <source>
        <dbReference type="ARBA" id="ARBA00022679"/>
    </source>
</evidence>